<dbReference type="Proteomes" id="UP000288168">
    <property type="component" value="Unassembled WGS sequence"/>
</dbReference>
<dbReference type="EMBL" id="NKCI01000103">
    <property type="protein sequence ID" value="RSL55239.1"/>
    <property type="molecule type" value="Genomic_DNA"/>
</dbReference>
<evidence type="ECO:0000313" key="3">
    <source>
        <dbReference type="Proteomes" id="UP000288168"/>
    </source>
</evidence>
<name>A0A428PQ65_9HYPO</name>
<dbReference type="Pfam" id="PF20150">
    <property type="entry name" value="2EXR"/>
    <property type="match status" value="1"/>
</dbReference>
<gene>
    <name evidence="2" type="ORF">CEP54_009450</name>
</gene>
<evidence type="ECO:0000313" key="2">
    <source>
        <dbReference type="EMBL" id="RSL55239.1"/>
    </source>
</evidence>
<evidence type="ECO:0000259" key="1">
    <source>
        <dbReference type="Pfam" id="PF20150"/>
    </source>
</evidence>
<protein>
    <recommendedName>
        <fullName evidence="1">2EXR domain-containing protein</fullName>
    </recommendedName>
</protein>
<dbReference type="AlphaFoldDB" id="A0A428PQ65"/>
<sequence length="316" mass="36932">MATTFDRFSDLPRELRDEIWRFAIRTTHPGVHIFRLRNDFKRDYTGTCDSLSLSSFLTGRGLVEPLRGRYFRNIDTNRSQRNVSTYLIDGGLWTVCKESRLVIEKYFKSLELDYLGGQQNTGPPERRYMPATGYFMHSGGAPHYFTVISYRDLFVLKPNLLGKPNGYRADLKMPARLREVARHIAMEYKPEWGTQLRNVRPRNGMHPIIKELVSFANNYWNMKLWLIDHNLKRKKDVPPFEEDTRAYSINAFYASDRKFLAVERDSEGPNLDHWQRIHQGGGGDSDESSRFFLSSLLKEVDEEDRNCFGLLGWDDL</sequence>
<organism evidence="2 3">
    <name type="scientific">Fusarium duplospermum</name>
    <dbReference type="NCBI Taxonomy" id="1325734"/>
    <lineage>
        <taxon>Eukaryota</taxon>
        <taxon>Fungi</taxon>
        <taxon>Dikarya</taxon>
        <taxon>Ascomycota</taxon>
        <taxon>Pezizomycotina</taxon>
        <taxon>Sordariomycetes</taxon>
        <taxon>Hypocreomycetidae</taxon>
        <taxon>Hypocreales</taxon>
        <taxon>Nectriaceae</taxon>
        <taxon>Fusarium</taxon>
        <taxon>Fusarium solani species complex</taxon>
    </lineage>
</organism>
<accession>A0A428PQ65</accession>
<keyword evidence="3" id="KW-1185">Reference proteome</keyword>
<reference evidence="2 3" key="1">
    <citation type="submission" date="2017-06" db="EMBL/GenBank/DDBJ databases">
        <title>Comparative genomic analysis of Ambrosia Fusariam Clade fungi.</title>
        <authorList>
            <person name="Stajich J.E."/>
            <person name="Carrillo J."/>
            <person name="Kijimoto T."/>
            <person name="Eskalen A."/>
            <person name="O'Donnell K."/>
            <person name="Kasson M."/>
        </authorList>
    </citation>
    <scope>NUCLEOTIDE SEQUENCE [LARGE SCALE GENOMIC DNA]</scope>
    <source>
        <strain evidence="2 3">NRRL62584</strain>
    </source>
</reference>
<dbReference type="OrthoDB" id="3596450at2759"/>
<dbReference type="InterPro" id="IPR045518">
    <property type="entry name" value="2EXR"/>
</dbReference>
<comment type="caution">
    <text evidence="2">The sequence shown here is derived from an EMBL/GenBank/DDBJ whole genome shotgun (WGS) entry which is preliminary data.</text>
</comment>
<feature type="domain" description="2EXR" evidence="1">
    <location>
        <begin position="5"/>
        <end position="106"/>
    </location>
</feature>
<proteinExistence type="predicted"/>